<proteinExistence type="predicted"/>
<reference evidence="1" key="1">
    <citation type="submission" date="2021-01" db="EMBL/GenBank/DDBJ databases">
        <title>Paracoccus amoyensis sp. nov., isolated from the surface seawater along the coast of Xiamen Island, China.</title>
        <authorList>
            <person name="Lyu L."/>
        </authorList>
    </citation>
    <scope>NUCLEOTIDE SEQUENCE</scope>
    <source>
        <strain evidence="1">MJ17</strain>
    </source>
</reference>
<dbReference type="Proteomes" id="UP000640485">
    <property type="component" value="Unassembled WGS sequence"/>
</dbReference>
<dbReference type="AlphaFoldDB" id="A0A934W1G4"/>
<dbReference type="RefSeq" id="WP_200688053.1">
    <property type="nucleotide sequence ID" value="NZ_JAEPRQ010000006.1"/>
</dbReference>
<accession>A0A934W1G4</accession>
<keyword evidence="2" id="KW-1185">Reference proteome</keyword>
<dbReference type="EMBL" id="JAEPRQ010000006">
    <property type="protein sequence ID" value="MBK4217368.1"/>
    <property type="molecule type" value="Genomic_DNA"/>
</dbReference>
<comment type="caution">
    <text evidence="1">The sequence shown here is derived from an EMBL/GenBank/DDBJ whole genome shotgun (WGS) entry which is preliminary data.</text>
</comment>
<evidence type="ECO:0000313" key="1">
    <source>
        <dbReference type="EMBL" id="MBK4217368.1"/>
    </source>
</evidence>
<evidence type="ECO:0000313" key="2">
    <source>
        <dbReference type="Proteomes" id="UP000640485"/>
    </source>
</evidence>
<name>A0A934W1G4_9RHOB</name>
<protein>
    <submittedName>
        <fullName evidence="1">Uncharacterized protein</fullName>
    </submittedName>
</protein>
<sequence>MPHDASYRQLLQLLASRAQVWLRMQVQMLPDPLPDDHPELLRLAAAVPIARACSVLRGCRIPLEGFLEERLTADLIERALRAPEPRQVGTLLLAGRHLDLDLARDPRFLATLRTLPDLDPGDRLVLGGDSSVIGEIEQILRTPIPAERLDDHMVDRFAHLLMLIYDFGAIRPRLSSASAYGDIFANCLRFADWAQAKRRLSPLAQMIFCLSLIDPDHDVAPLLGETISCQRPDGSFPKWIGYGNVDQDLQMGLTPTLAAIAALFIVAHRNWDDPNSASALPGYALQHC</sequence>
<gene>
    <name evidence="1" type="ORF">JJJ17_15675</name>
</gene>
<organism evidence="1 2">
    <name type="scientific">Paracoccus caeni</name>
    <dbReference type="NCBI Taxonomy" id="657651"/>
    <lineage>
        <taxon>Bacteria</taxon>
        <taxon>Pseudomonadati</taxon>
        <taxon>Pseudomonadota</taxon>
        <taxon>Alphaproteobacteria</taxon>
        <taxon>Rhodobacterales</taxon>
        <taxon>Paracoccaceae</taxon>
        <taxon>Paracoccus</taxon>
    </lineage>
</organism>